<sequence length="163" mass="18146">MEELSFQFPCVMPTTPAKLMNKAIKAELVPALNAAGFIGKYPRLQKFSGDYIYFLSINQNKPGTAFFLEFGIHPRGEKLTSWGEVVPEEKLMLEHVLFPERARLQARKNGHSSVEEDWFSFQAFGSDLALYSGLASSVAGMLPQMEDWFAHQTAGPNVSPCGL</sequence>
<protein>
    <recommendedName>
        <fullName evidence="3">DUF4304 domain-containing protein</fullName>
    </recommendedName>
</protein>
<evidence type="ECO:0000313" key="1">
    <source>
        <dbReference type="EMBL" id="RBP45739.1"/>
    </source>
</evidence>
<dbReference type="AlphaFoldDB" id="A0A366HR80"/>
<organism evidence="1 2">
    <name type="scientific">Roseimicrobium gellanilyticum</name>
    <dbReference type="NCBI Taxonomy" id="748857"/>
    <lineage>
        <taxon>Bacteria</taxon>
        <taxon>Pseudomonadati</taxon>
        <taxon>Verrucomicrobiota</taxon>
        <taxon>Verrucomicrobiia</taxon>
        <taxon>Verrucomicrobiales</taxon>
        <taxon>Verrucomicrobiaceae</taxon>
        <taxon>Roseimicrobium</taxon>
    </lineage>
</organism>
<evidence type="ECO:0008006" key="3">
    <source>
        <dbReference type="Google" id="ProtNLM"/>
    </source>
</evidence>
<accession>A0A366HR80</accession>
<dbReference type="EMBL" id="QNRR01000002">
    <property type="protein sequence ID" value="RBP45739.1"/>
    <property type="molecule type" value="Genomic_DNA"/>
</dbReference>
<name>A0A366HR80_9BACT</name>
<dbReference type="Proteomes" id="UP000253426">
    <property type="component" value="Unassembled WGS sequence"/>
</dbReference>
<evidence type="ECO:0000313" key="2">
    <source>
        <dbReference type="Proteomes" id="UP000253426"/>
    </source>
</evidence>
<keyword evidence="2" id="KW-1185">Reference proteome</keyword>
<reference evidence="1 2" key="1">
    <citation type="submission" date="2018-06" db="EMBL/GenBank/DDBJ databases">
        <title>Genomic Encyclopedia of Type Strains, Phase IV (KMG-IV): sequencing the most valuable type-strain genomes for metagenomic binning, comparative biology and taxonomic classification.</title>
        <authorList>
            <person name="Goeker M."/>
        </authorList>
    </citation>
    <scope>NUCLEOTIDE SEQUENCE [LARGE SCALE GENOMIC DNA]</scope>
    <source>
        <strain evidence="1 2">DSM 25532</strain>
    </source>
</reference>
<comment type="caution">
    <text evidence="1">The sequence shown here is derived from an EMBL/GenBank/DDBJ whole genome shotgun (WGS) entry which is preliminary data.</text>
</comment>
<proteinExistence type="predicted"/>
<gene>
    <name evidence="1" type="ORF">DES53_102121</name>
</gene>